<dbReference type="Proteomes" id="UP001054252">
    <property type="component" value="Unassembled WGS sequence"/>
</dbReference>
<gene>
    <name evidence="2" type="ORF">SLEP1_g45330</name>
</gene>
<dbReference type="GO" id="GO:0003886">
    <property type="term" value="F:DNA (cytosine-5-)-methyltransferase activity"/>
    <property type="evidence" value="ECO:0007669"/>
    <property type="project" value="TreeGrafter"/>
</dbReference>
<evidence type="ECO:0000313" key="2">
    <source>
        <dbReference type="EMBL" id="GKV37283.1"/>
    </source>
</evidence>
<protein>
    <recommendedName>
        <fullName evidence="1">UBA domain-containing protein</fullName>
    </recommendedName>
</protein>
<feature type="domain" description="UBA" evidence="1">
    <location>
        <begin position="99"/>
        <end position="140"/>
    </location>
</feature>
<reference evidence="2 3" key="1">
    <citation type="journal article" date="2021" name="Commun. Biol.">
        <title>The genome of Shorea leprosula (Dipterocarpaceae) highlights the ecological relevance of drought in aseasonal tropical rainforests.</title>
        <authorList>
            <person name="Ng K.K.S."/>
            <person name="Kobayashi M.J."/>
            <person name="Fawcett J.A."/>
            <person name="Hatakeyama M."/>
            <person name="Paape T."/>
            <person name="Ng C.H."/>
            <person name="Ang C.C."/>
            <person name="Tnah L.H."/>
            <person name="Lee C.T."/>
            <person name="Nishiyama T."/>
            <person name="Sese J."/>
            <person name="O'Brien M.J."/>
            <person name="Copetti D."/>
            <person name="Mohd Noor M.I."/>
            <person name="Ong R.C."/>
            <person name="Putra M."/>
            <person name="Sireger I.Z."/>
            <person name="Indrioko S."/>
            <person name="Kosugi Y."/>
            <person name="Izuno A."/>
            <person name="Isagi Y."/>
            <person name="Lee S.L."/>
            <person name="Shimizu K.K."/>
        </authorList>
    </citation>
    <scope>NUCLEOTIDE SEQUENCE [LARGE SCALE GENOMIC DNA]</scope>
    <source>
        <strain evidence="2">214</strain>
    </source>
</reference>
<dbReference type="InterPro" id="IPR009060">
    <property type="entry name" value="UBA-like_sf"/>
</dbReference>
<organism evidence="2 3">
    <name type="scientific">Rubroshorea leprosula</name>
    <dbReference type="NCBI Taxonomy" id="152421"/>
    <lineage>
        <taxon>Eukaryota</taxon>
        <taxon>Viridiplantae</taxon>
        <taxon>Streptophyta</taxon>
        <taxon>Embryophyta</taxon>
        <taxon>Tracheophyta</taxon>
        <taxon>Spermatophyta</taxon>
        <taxon>Magnoliopsida</taxon>
        <taxon>eudicotyledons</taxon>
        <taxon>Gunneridae</taxon>
        <taxon>Pentapetalae</taxon>
        <taxon>rosids</taxon>
        <taxon>malvids</taxon>
        <taxon>Malvales</taxon>
        <taxon>Dipterocarpaceae</taxon>
        <taxon>Rubroshorea</taxon>
    </lineage>
</organism>
<proteinExistence type="predicted"/>
<name>A0AAV5LIQ7_9ROSI</name>
<dbReference type="PANTHER" id="PTHR23068:SF25">
    <property type="entry name" value="DNA (CYTOSINE-5)-METHYLTRANSFERASE DRM2"/>
    <property type="match status" value="1"/>
</dbReference>
<dbReference type="EMBL" id="BPVZ01000121">
    <property type="protein sequence ID" value="GKV37283.1"/>
    <property type="molecule type" value="Genomic_DNA"/>
</dbReference>
<accession>A0AAV5LIQ7</accession>
<sequence length="143" mass="15312">MDGNCSDFDWDTEDELEIENFGPPYSSGVTHAHEEAVVGSAEASSASSSSCKVIDHFVGMGFSKEQVAKAIEENGEENTNLILESLLQCPAKESSLPSSSNSKVIDHFIGMGFSEELVVKAIQENGEGNTDSILETLLTYSVS</sequence>
<dbReference type="Gene3D" id="1.10.8.10">
    <property type="entry name" value="DNA helicase RuvA subunit, C-terminal domain"/>
    <property type="match status" value="2"/>
</dbReference>
<dbReference type="AlphaFoldDB" id="A0AAV5LIQ7"/>
<dbReference type="GO" id="GO:0005634">
    <property type="term" value="C:nucleus"/>
    <property type="evidence" value="ECO:0007669"/>
    <property type="project" value="TreeGrafter"/>
</dbReference>
<evidence type="ECO:0000313" key="3">
    <source>
        <dbReference type="Proteomes" id="UP001054252"/>
    </source>
</evidence>
<dbReference type="InterPro" id="IPR015940">
    <property type="entry name" value="UBA"/>
</dbReference>
<dbReference type="InterPro" id="IPR050390">
    <property type="entry name" value="C5-Methyltransferase"/>
</dbReference>
<evidence type="ECO:0000259" key="1">
    <source>
        <dbReference type="PROSITE" id="PS50030"/>
    </source>
</evidence>
<dbReference type="SUPFAM" id="SSF46934">
    <property type="entry name" value="UBA-like"/>
    <property type="match status" value="1"/>
</dbReference>
<keyword evidence="3" id="KW-1185">Reference proteome</keyword>
<comment type="caution">
    <text evidence="2">The sequence shown here is derived from an EMBL/GenBank/DDBJ whole genome shotgun (WGS) entry which is preliminary data.</text>
</comment>
<dbReference type="PANTHER" id="PTHR23068">
    <property type="entry name" value="DNA CYTOSINE-5- -METHYLTRANSFERASE 3-RELATED"/>
    <property type="match status" value="1"/>
</dbReference>
<feature type="domain" description="UBA" evidence="1">
    <location>
        <begin position="45"/>
        <end position="89"/>
    </location>
</feature>
<dbReference type="PROSITE" id="PS50030">
    <property type="entry name" value="UBA"/>
    <property type="match status" value="2"/>
</dbReference>